<keyword evidence="1" id="KW-0812">Transmembrane</keyword>
<keyword evidence="1" id="KW-0472">Membrane</keyword>
<accession>A0A422NJW1</accession>
<dbReference type="Proteomes" id="UP000284403">
    <property type="component" value="Unassembled WGS sequence"/>
</dbReference>
<sequence>MSGKVNAYIAFSCLNAVTAFFVAWLMHIRIKSFAIVAVINEWDLDEKARACRNAGLMYLVLAVGLFLRSAYKRRRDRAVELEEDEVEAVDLRERVPLLYSTALELQEATPQGGVVRFSTGYGSSSTS</sequence>
<feature type="transmembrane region" description="Helical" evidence="1">
    <location>
        <begin position="7"/>
        <end position="30"/>
    </location>
</feature>
<dbReference type="GeneID" id="40321338"/>
<organism evidence="2 3">
    <name type="scientific">Trypanosoma conorhini</name>
    <dbReference type="NCBI Taxonomy" id="83891"/>
    <lineage>
        <taxon>Eukaryota</taxon>
        <taxon>Discoba</taxon>
        <taxon>Euglenozoa</taxon>
        <taxon>Kinetoplastea</taxon>
        <taxon>Metakinetoplastina</taxon>
        <taxon>Trypanosomatida</taxon>
        <taxon>Trypanosomatidae</taxon>
        <taxon>Trypanosoma</taxon>
    </lineage>
</organism>
<dbReference type="PANTHER" id="PTHR39668:SF2">
    <property type="match status" value="1"/>
</dbReference>
<keyword evidence="3" id="KW-1185">Reference proteome</keyword>
<gene>
    <name evidence="2" type="ORF">Tco025E_07727</name>
</gene>
<dbReference type="EMBL" id="MKKU01000623">
    <property type="protein sequence ID" value="RNF05780.1"/>
    <property type="molecule type" value="Genomic_DNA"/>
</dbReference>
<feature type="transmembrane region" description="Helical" evidence="1">
    <location>
        <begin position="50"/>
        <end position="67"/>
    </location>
</feature>
<evidence type="ECO:0000256" key="1">
    <source>
        <dbReference type="SAM" id="Phobius"/>
    </source>
</evidence>
<evidence type="ECO:0000313" key="3">
    <source>
        <dbReference type="Proteomes" id="UP000284403"/>
    </source>
</evidence>
<proteinExistence type="predicted"/>
<dbReference type="RefSeq" id="XP_029225321.1">
    <property type="nucleotide sequence ID" value="XM_029374586.1"/>
</dbReference>
<dbReference type="AlphaFoldDB" id="A0A422NJW1"/>
<protein>
    <submittedName>
        <fullName evidence="2">Uncharacterized protein</fullName>
    </submittedName>
</protein>
<dbReference type="PANTHER" id="PTHR39668">
    <property type="entry name" value="HYPOTHETICAL TRANSMEMBRANE PROTEIN L6586.03-RELATED"/>
    <property type="match status" value="1"/>
</dbReference>
<comment type="caution">
    <text evidence="2">The sequence shown here is derived from an EMBL/GenBank/DDBJ whole genome shotgun (WGS) entry which is preliminary data.</text>
</comment>
<reference evidence="2 3" key="1">
    <citation type="journal article" date="2018" name="BMC Genomics">
        <title>Genomic comparison of Trypanosoma conorhini and Trypanosoma rangeli to Trypanosoma cruzi strains of high and low virulence.</title>
        <authorList>
            <person name="Bradwell K.R."/>
            <person name="Koparde V.N."/>
            <person name="Matveyev A.V."/>
            <person name="Serrano M.G."/>
            <person name="Alves J.M."/>
            <person name="Parikh H."/>
            <person name="Huang B."/>
            <person name="Lee V."/>
            <person name="Espinosa-Alvarez O."/>
            <person name="Ortiz P.A."/>
            <person name="Costa-Martins A.G."/>
            <person name="Teixeira M.M."/>
            <person name="Buck G.A."/>
        </authorList>
    </citation>
    <scope>NUCLEOTIDE SEQUENCE [LARGE SCALE GENOMIC DNA]</scope>
    <source>
        <strain evidence="2 3">025E</strain>
    </source>
</reference>
<keyword evidence="1" id="KW-1133">Transmembrane helix</keyword>
<name>A0A422NJW1_9TRYP</name>
<evidence type="ECO:0000313" key="2">
    <source>
        <dbReference type="EMBL" id="RNF05780.1"/>
    </source>
</evidence>
<dbReference type="OrthoDB" id="272020at2759"/>